<proteinExistence type="inferred from homology"/>
<dbReference type="NCBIfam" id="TIGR03860">
    <property type="entry name" value="FMN_nitrolo"/>
    <property type="match status" value="1"/>
</dbReference>
<dbReference type="Pfam" id="PF00296">
    <property type="entry name" value="Bac_luciferase"/>
    <property type="match status" value="1"/>
</dbReference>
<evidence type="ECO:0000256" key="6">
    <source>
        <dbReference type="PIRSR" id="PIRSR000337-1"/>
    </source>
</evidence>
<gene>
    <name evidence="8" type="ORF">GEAM_1745</name>
</gene>
<dbReference type="PANTHER" id="PTHR30011:SF16">
    <property type="entry name" value="C2H2 FINGER DOMAIN TRANSCRIPTION FACTOR (EUROFUNG)-RELATED"/>
    <property type="match status" value="1"/>
</dbReference>
<dbReference type="eggNOG" id="COG2141">
    <property type="taxonomic scope" value="Bacteria"/>
</dbReference>
<accession>A0A085GBL7</accession>
<dbReference type="Proteomes" id="UP000028640">
    <property type="component" value="Unassembled WGS sequence"/>
</dbReference>
<dbReference type="EMBL" id="JMPJ01000051">
    <property type="protein sequence ID" value="KFC81112.1"/>
    <property type="molecule type" value="Genomic_DNA"/>
</dbReference>
<evidence type="ECO:0000313" key="9">
    <source>
        <dbReference type="Proteomes" id="UP000028640"/>
    </source>
</evidence>
<dbReference type="CDD" id="cd01095">
    <property type="entry name" value="Nitrilotriacetate_monoxgenase"/>
    <property type="match status" value="1"/>
</dbReference>
<name>A0A085GBL7_EWIA3</name>
<evidence type="ECO:0000256" key="5">
    <source>
        <dbReference type="ARBA" id="ARBA00033748"/>
    </source>
</evidence>
<dbReference type="SUPFAM" id="SSF51679">
    <property type="entry name" value="Bacterial luciferase-like"/>
    <property type="match status" value="1"/>
</dbReference>
<feature type="binding site" evidence="6">
    <location>
        <position position="224"/>
    </location>
    <ligand>
        <name>FMN</name>
        <dbReference type="ChEBI" id="CHEBI:58210"/>
    </ligand>
</feature>
<keyword evidence="1 6" id="KW-0285">Flavoprotein</keyword>
<evidence type="ECO:0000259" key="7">
    <source>
        <dbReference type="Pfam" id="PF00296"/>
    </source>
</evidence>
<dbReference type="GO" id="GO:0004497">
    <property type="term" value="F:monooxygenase activity"/>
    <property type="evidence" value="ECO:0007669"/>
    <property type="project" value="UniProtKB-KW"/>
</dbReference>
<feature type="binding site" evidence="6">
    <location>
        <position position="99"/>
    </location>
    <ligand>
        <name>FMN</name>
        <dbReference type="ChEBI" id="CHEBI:58210"/>
    </ligand>
</feature>
<keyword evidence="4 8" id="KW-0503">Monooxygenase</keyword>
<keyword evidence="2 6" id="KW-0288">FMN</keyword>
<dbReference type="InterPro" id="IPR016215">
    <property type="entry name" value="NTA_MOA"/>
</dbReference>
<feature type="domain" description="Luciferase-like" evidence="7">
    <location>
        <begin position="22"/>
        <end position="386"/>
    </location>
</feature>
<feature type="binding site" evidence="6">
    <location>
        <position position="153"/>
    </location>
    <ligand>
        <name>FMN</name>
        <dbReference type="ChEBI" id="CHEBI:58210"/>
    </ligand>
</feature>
<evidence type="ECO:0000256" key="1">
    <source>
        <dbReference type="ARBA" id="ARBA00022630"/>
    </source>
</evidence>
<dbReference type="InterPro" id="IPR011251">
    <property type="entry name" value="Luciferase-like_dom"/>
</dbReference>
<dbReference type="PIRSF" id="PIRSF000337">
    <property type="entry name" value="NTA_MOA"/>
    <property type="match status" value="1"/>
</dbReference>
<evidence type="ECO:0000313" key="8">
    <source>
        <dbReference type="EMBL" id="KFC81112.1"/>
    </source>
</evidence>
<feature type="binding site" evidence="6">
    <location>
        <position position="58"/>
    </location>
    <ligand>
        <name>FMN</name>
        <dbReference type="ChEBI" id="CHEBI:58210"/>
    </ligand>
</feature>
<keyword evidence="3 8" id="KW-0560">Oxidoreductase</keyword>
<sequence length="444" mass="50219">MSQQTAIFNLFFFNPQGDYRFSWRHPDAPGKEIFTLKYFADLARKAEAATLDNIFIADHVAVWDTVPSGMAHYANPRLEPITLLAALSAVTEHIGLMATASTSYNEPYNLARYFASLDFLSEGRASWNVVTSWLPEEAANYGLEQLPKHDTRYQRAAEFIEVVRKLWDSWQDDAVLIDKQSGYFTDPQKVHQLNHEGEFFRVRGPLNLPRPPQGHPIVVQAGSSESGKQLAAAQAEIHFVFMRDIEKGLIYRADMDRRLRENGREPAHFKILGGVLPVVVNSEEEKQQRQRLIESLMNDQMALDLLSTYLRMDLSEYDPHAPLPPLPDEHDFDGLRTALSIIRGYDKKLTVLELGRLLLQSSDSWLVLGTAEEVADKLTEAFHAGAVDGYNLMFPFLPVDLDNFIEQVAPLLKARGVMKQAYQPGTLREKLGLPPVVNQFAKPQ</sequence>
<keyword evidence="9" id="KW-1185">Reference proteome</keyword>
<dbReference type="InterPro" id="IPR036661">
    <property type="entry name" value="Luciferase-like_sf"/>
</dbReference>
<dbReference type="PANTHER" id="PTHR30011">
    <property type="entry name" value="ALKANESULFONATE MONOOXYGENASE-RELATED"/>
    <property type="match status" value="1"/>
</dbReference>
<dbReference type="GO" id="GO:0016705">
    <property type="term" value="F:oxidoreductase activity, acting on paired donors, with incorporation or reduction of molecular oxygen"/>
    <property type="evidence" value="ECO:0007669"/>
    <property type="project" value="InterPro"/>
</dbReference>
<comment type="similarity">
    <text evidence="5">Belongs to the NtaA/SnaA/DszA monooxygenase family.</text>
</comment>
<dbReference type="Gene3D" id="3.20.20.30">
    <property type="entry name" value="Luciferase-like domain"/>
    <property type="match status" value="1"/>
</dbReference>
<evidence type="ECO:0000256" key="3">
    <source>
        <dbReference type="ARBA" id="ARBA00023002"/>
    </source>
</evidence>
<dbReference type="InterPro" id="IPR051260">
    <property type="entry name" value="Diverse_substr_monoxygenases"/>
</dbReference>
<comment type="caution">
    <text evidence="8">The sequence shown here is derived from an EMBL/GenBank/DDBJ whole genome shotgun (WGS) entry which is preliminary data.</text>
</comment>
<dbReference type="EC" id="1.14.-.-" evidence="8"/>
<evidence type="ECO:0000256" key="4">
    <source>
        <dbReference type="ARBA" id="ARBA00023033"/>
    </source>
</evidence>
<dbReference type="STRING" id="910964.GEAM_1745"/>
<reference evidence="8 9" key="1">
    <citation type="submission" date="2014-05" db="EMBL/GenBank/DDBJ databases">
        <title>ATOL: Assembling a taxonomically balanced genome-scale reconstruction of the evolutionary history of the Enterobacteriaceae.</title>
        <authorList>
            <person name="Plunkett G.III."/>
            <person name="Neeno-Eckwall E.C."/>
            <person name="Glasner J.D."/>
            <person name="Perna N.T."/>
        </authorList>
    </citation>
    <scope>NUCLEOTIDE SEQUENCE [LARGE SCALE GENOMIC DNA]</scope>
    <source>
        <strain evidence="8 9">ATCC 33852</strain>
    </source>
</reference>
<dbReference type="RefSeq" id="WP_034790630.1">
    <property type="nucleotide sequence ID" value="NZ_JMPJ01000051.1"/>
</dbReference>
<dbReference type="OrthoDB" id="6133319at2"/>
<dbReference type="EC" id="1.14.13.-" evidence="8"/>
<dbReference type="AlphaFoldDB" id="A0A085GBL7"/>
<feature type="binding site" evidence="6">
    <location>
        <position position="223"/>
    </location>
    <ligand>
        <name>FMN</name>
        <dbReference type="ChEBI" id="CHEBI:58210"/>
    </ligand>
</feature>
<organism evidence="8 9">
    <name type="scientific">Ewingella americana (strain ATCC 33852 / DSM 4580 / CCUG 14506 / JCM 5911 / LMG 7869 / NCTC 12157 / CDC 1468-78)</name>
    <dbReference type="NCBI Taxonomy" id="910964"/>
    <lineage>
        <taxon>Bacteria</taxon>
        <taxon>Pseudomonadati</taxon>
        <taxon>Pseudomonadota</taxon>
        <taxon>Gammaproteobacteria</taxon>
        <taxon>Enterobacterales</taxon>
        <taxon>Yersiniaceae</taxon>
        <taxon>Ewingella</taxon>
    </lineage>
</organism>
<protein>
    <submittedName>
        <fullName evidence="8">Nitrilotriacetate monooxygenase component A</fullName>
        <ecNumber evidence="8">1.14.-.-</ecNumber>
        <ecNumber evidence="8">1.14.13.-</ecNumber>
    </submittedName>
</protein>
<evidence type="ECO:0000256" key="2">
    <source>
        <dbReference type="ARBA" id="ARBA00022643"/>
    </source>
</evidence>
<feature type="binding site" evidence="6">
    <location>
        <position position="149"/>
    </location>
    <ligand>
        <name>FMN</name>
        <dbReference type="ChEBI" id="CHEBI:58210"/>
    </ligand>
</feature>
<dbReference type="GeneID" id="78380093"/>